<dbReference type="InterPro" id="IPR001460">
    <property type="entry name" value="PCN-bd_Tpept"/>
</dbReference>
<evidence type="ECO:0000259" key="15">
    <source>
        <dbReference type="Pfam" id="PF00905"/>
    </source>
</evidence>
<comment type="caution">
    <text evidence="17">The sequence shown here is derived from an EMBL/GenBank/DDBJ whole genome shotgun (WGS) entry which is preliminary data.</text>
</comment>
<keyword evidence="5" id="KW-0328">Glycosyltransferase</keyword>
<keyword evidence="14" id="KW-1133">Transmembrane helix</keyword>
<sequence length="693" mass="79204">MSKITKIVFYLCLIFVFSGLGVLAGYFIADLHSLPHIEQLEEYRPSTITRIYSQNGTILAEFFRERREVIPLSKIPLHLQEAFIAIEDERFYQHGAVDFKRIIGMLWANLKARRIVQGGSTITQQLSRSLFLTQEKTLIRKIKEIILAVQLERRYSKKEILKMYLNQIYFGQGVYGVGAAASFYLGKNVSDLSLAESAFLAAIPRNPAYYSPFNHPEHTHQRKRIILKKMYELGFISREEWEKAKKEPIRIVRKRQRRGSIFFAPYFVELVRQKIEKKYGYEALWRGGLKVYTTLDVKMQKAAEKALIEYLKKNDYQGALLAMDPHTGFVKALVGGRDFSESQFNRAIQAHRQTGSAFKIFTYTAAIDTRRFNPLSTFYDAPIAFRKKGTEQKTGEIKETKGFWSPRNYEGYYWGKVFLWEMFAHSINVSSVRLLEKLGVEKVIHYARLLGIESKLNPDLTLTLGTSSLTLLEMVRSYATIANYGVKVKPIFIQKVEDRDGKVLEENFPQGEVVLSPQTSYVMIDLLKKVVDYGTGRRVRWMGFKRPCGGKTGTVGWPGEKNTDKTMDAWFIGFTPDLVAGVWIGKDDGSPLGEKITGSVAAIPVWTRFMQEALRDKPVKDFSCPPNVVIKKIDIKTGLLATPESNETLWFAFLEGTAPKRYSLSQKEKTKVLENFISLPAPSNFEQDLSSPM</sequence>
<keyword evidence="7" id="KW-0378">Hydrolase</keyword>
<keyword evidence="14" id="KW-0472">Membrane</keyword>
<evidence type="ECO:0000256" key="2">
    <source>
        <dbReference type="ARBA" id="ARBA00007739"/>
    </source>
</evidence>
<dbReference type="GO" id="GO:0030288">
    <property type="term" value="C:outer membrane-bounded periplasmic space"/>
    <property type="evidence" value="ECO:0007669"/>
    <property type="project" value="TreeGrafter"/>
</dbReference>
<keyword evidence="3" id="KW-0121">Carboxypeptidase</keyword>
<dbReference type="GO" id="GO:0071555">
    <property type="term" value="P:cell wall organization"/>
    <property type="evidence" value="ECO:0007669"/>
    <property type="project" value="UniProtKB-KW"/>
</dbReference>
<evidence type="ECO:0000313" key="18">
    <source>
        <dbReference type="Proteomes" id="UP000279422"/>
    </source>
</evidence>
<dbReference type="FunFam" id="1.10.3810.10:FF:000001">
    <property type="entry name" value="Penicillin-binding protein 1A"/>
    <property type="match status" value="1"/>
</dbReference>
<organism evidence="17 18">
    <name type="scientific">Aerophobetes bacterium</name>
    <dbReference type="NCBI Taxonomy" id="2030807"/>
    <lineage>
        <taxon>Bacteria</taxon>
        <taxon>Candidatus Aerophobota</taxon>
    </lineage>
</organism>
<dbReference type="NCBIfam" id="TIGR02074">
    <property type="entry name" value="PBP_1a_fam"/>
    <property type="match status" value="1"/>
</dbReference>
<keyword evidence="9" id="KW-0573">Peptidoglycan synthesis</keyword>
<evidence type="ECO:0000256" key="1">
    <source>
        <dbReference type="ARBA" id="ARBA00007090"/>
    </source>
</evidence>
<evidence type="ECO:0000256" key="7">
    <source>
        <dbReference type="ARBA" id="ARBA00022801"/>
    </source>
</evidence>
<feature type="domain" description="Glycosyl transferase family 51" evidence="16">
    <location>
        <begin position="56"/>
        <end position="230"/>
    </location>
</feature>
<dbReference type="InterPro" id="IPR001264">
    <property type="entry name" value="Glyco_trans_51"/>
</dbReference>
<dbReference type="PANTHER" id="PTHR32282:SF33">
    <property type="entry name" value="PEPTIDOGLYCAN GLYCOSYLTRANSFERASE"/>
    <property type="match status" value="1"/>
</dbReference>
<evidence type="ECO:0000256" key="10">
    <source>
        <dbReference type="ARBA" id="ARBA00023268"/>
    </source>
</evidence>
<name>A0A497E3Z7_UNCAE</name>
<dbReference type="SUPFAM" id="SSF56601">
    <property type="entry name" value="beta-lactamase/transpeptidase-like"/>
    <property type="match status" value="1"/>
</dbReference>
<gene>
    <name evidence="17" type="ORF">DRJ00_04545</name>
</gene>
<evidence type="ECO:0000313" key="17">
    <source>
        <dbReference type="EMBL" id="RLE09299.1"/>
    </source>
</evidence>
<dbReference type="InterPro" id="IPR036950">
    <property type="entry name" value="PBP_transglycosylase"/>
</dbReference>
<evidence type="ECO:0000259" key="16">
    <source>
        <dbReference type="Pfam" id="PF00912"/>
    </source>
</evidence>
<keyword evidence="6" id="KW-0808">Transferase</keyword>
<comment type="similarity">
    <text evidence="1">In the C-terminal section; belongs to the transpeptidase family.</text>
</comment>
<evidence type="ECO:0000256" key="5">
    <source>
        <dbReference type="ARBA" id="ARBA00022676"/>
    </source>
</evidence>
<evidence type="ECO:0000256" key="9">
    <source>
        <dbReference type="ARBA" id="ARBA00022984"/>
    </source>
</evidence>
<evidence type="ECO:0000256" key="11">
    <source>
        <dbReference type="ARBA" id="ARBA00023316"/>
    </source>
</evidence>
<comment type="catalytic activity">
    <reaction evidence="12">
        <text>Preferential cleavage: (Ac)2-L-Lys-D-Ala-|-D-Ala. Also transpeptidation of peptidyl-alanyl moieties that are N-acyl substituents of D-alanine.</text>
        <dbReference type="EC" id="3.4.16.4"/>
    </reaction>
</comment>
<comment type="similarity">
    <text evidence="2">In the N-terminal section; belongs to the glycosyltransferase 51 family.</text>
</comment>
<dbReference type="GO" id="GO:0008658">
    <property type="term" value="F:penicillin binding"/>
    <property type="evidence" value="ECO:0007669"/>
    <property type="project" value="InterPro"/>
</dbReference>
<dbReference type="GO" id="GO:0008360">
    <property type="term" value="P:regulation of cell shape"/>
    <property type="evidence" value="ECO:0007669"/>
    <property type="project" value="UniProtKB-KW"/>
</dbReference>
<dbReference type="GO" id="GO:0009252">
    <property type="term" value="P:peptidoglycan biosynthetic process"/>
    <property type="evidence" value="ECO:0007669"/>
    <property type="project" value="UniProtKB-KW"/>
</dbReference>
<dbReference type="Gene3D" id="3.40.710.10">
    <property type="entry name" value="DD-peptidase/beta-lactamase superfamily"/>
    <property type="match status" value="1"/>
</dbReference>
<evidence type="ECO:0000256" key="6">
    <source>
        <dbReference type="ARBA" id="ARBA00022679"/>
    </source>
</evidence>
<dbReference type="InterPro" id="IPR050396">
    <property type="entry name" value="Glycosyltr_51/Transpeptidase"/>
</dbReference>
<reference evidence="17 18" key="1">
    <citation type="submission" date="2018-06" db="EMBL/GenBank/DDBJ databases">
        <title>Extensive metabolic versatility and redundancy in microbially diverse, dynamic hydrothermal sediments.</title>
        <authorList>
            <person name="Dombrowski N."/>
            <person name="Teske A."/>
            <person name="Baker B.J."/>
        </authorList>
    </citation>
    <scope>NUCLEOTIDE SEQUENCE [LARGE SCALE GENOMIC DNA]</scope>
    <source>
        <strain evidence="17">B47_G16</strain>
    </source>
</reference>
<dbReference type="InterPro" id="IPR012338">
    <property type="entry name" value="Beta-lactam/transpept-like"/>
</dbReference>
<keyword evidence="10" id="KW-0511">Multifunctional enzyme</keyword>
<dbReference type="Pfam" id="PF00905">
    <property type="entry name" value="Transpeptidase"/>
    <property type="match status" value="1"/>
</dbReference>
<keyword evidence="14" id="KW-0812">Transmembrane</keyword>
<dbReference type="Pfam" id="PF00912">
    <property type="entry name" value="Transgly"/>
    <property type="match status" value="1"/>
</dbReference>
<keyword evidence="11" id="KW-0961">Cell wall biogenesis/degradation</keyword>
<evidence type="ECO:0000256" key="12">
    <source>
        <dbReference type="ARBA" id="ARBA00034000"/>
    </source>
</evidence>
<dbReference type="GO" id="GO:0008955">
    <property type="term" value="F:peptidoglycan glycosyltransferase activity"/>
    <property type="evidence" value="ECO:0007669"/>
    <property type="project" value="UniProtKB-EC"/>
</dbReference>
<dbReference type="Gene3D" id="1.10.3810.10">
    <property type="entry name" value="Biosynthetic peptidoglycan transglycosylase-like"/>
    <property type="match status" value="1"/>
</dbReference>
<feature type="transmembrane region" description="Helical" evidence="14">
    <location>
        <begin position="7"/>
        <end position="29"/>
    </location>
</feature>
<dbReference type="EMBL" id="QMPZ01000052">
    <property type="protein sequence ID" value="RLE09299.1"/>
    <property type="molecule type" value="Genomic_DNA"/>
</dbReference>
<keyword evidence="4" id="KW-0645">Protease</keyword>
<dbReference type="InterPro" id="IPR023346">
    <property type="entry name" value="Lysozyme-like_dom_sf"/>
</dbReference>
<dbReference type="AlphaFoldDB" id="A0A497E3Z7"/>
<evidence type="ECO:0000256" key="3">
    <source>
        <dbReference type="ARBA" id="ARBA00022645"/>
    </source>
</evidence>
<feature type="domain" description="Penicillin-binding protein transpeptidase" evidence="15">
    <location>
        <begin position="318"/>
        <end position="577"/>
    </location>
</feature>
<dbReference type="PANTHER" id="PTHR32282">
    <property type="entry name" value="BINDING PROTEIN TRANSPEPTIDASE, PUTATIVE-RELATED"/>
    <property type="match status" value="1"/>
</dbReference>
<dbReference type="SUPFAM" id="SSF53955">
    <property type="entry name" value="Lysozyme-like"/>
    <property type="match status" value="1"/>
</dbReference>
<dbReference type="GO" id="GO:0006508">
    <property type="term" value="P:proteolysis"/>
    <property type="evidence" value="ECO:0007669"/>
    <property type="project" value="UniProtKB-KW"/>
</dbReference>
<evidence type="ECO:0000256" key="14">
    <source>
        <dbReference type="SAM" id="Phobius"/>
    </source>
</evidence>
<comment type="catalytic activity">
    <reaction evidence="13">
        <text>[GlcNAc-(1-&gt;4)-Mur2Ac(oyl-L-Ala-gamma-D-Glu-L-Lys-D-Ala-D-Ala)](n)-di-trans,octa-cis-undecaprenyl diphosphate + beta-D-GlcNAc-(1-&gt;4)-Mur2Ac(oyl-L-Ala-gamma-D-Glu-L-Lys-D-Ala-D-Ala)-di-trans,octa-cis-undecaprenyl diphosphate = [GlcNAc-(1-&gt;4)-Mur2Ac(oyl-L-Ala-gamma-D-Glu-L-Lys-D-Ala-D-Ala)](n+1)-di-trans,octa-cis-undecaprenyl diphosphate + di-trans,octa-cis-undecaprenyl diphosphate + H(+)</text>
        <dbReference type="Rhea" id="RHEA:23708"/>
        <dbReference type="Rhea" id="RHEA-COMP:9602"/>
        <dbReference type="Rhea" id="RHEA-COMP:9603"/>
        <dbReference type="ChEBI" id="CHEBI:15378"/>
        <dbReference type="ChEBI" id="CHEBI:58405"/>
        <dbReference type="ChEBI" id="CHEBI:60033"/>
        <dbReference type="ChEBI" id="CHEBI:78435"/>
        <dbReference type="EC" id="2.4.99.28"/>
    </reaction>
</comment>
<keyword evidence="8" id="KW-0133">Cell shape</keyword>
<evidence type="ECO:0000256" key="13">
    <source>
        <dbReference type="ARBA" id="ARBA00049902"/>
    </source>
</evidence>
<evidence type="ECO:0000256" key="8">
    <source>
        <dbReference type="ARBA" id="ARBA00022960"/>
    </source>
</evidence>
<accession>A0A497E3Z7</accession>
<evidence type="ECO:0000256" key="4">
    <source>
        <dbReference type="ARBA" id="ARBA00022670"/>
    </source>
</evidence>
<protein>
    <submittedName>
        <fullName evidence="17">Uncharacterized protein</fullName>
    </submittedName>
</protein>
<dbReference type="Proteomes" id="UP000279422">
    <property type="component" value="Unassembled WGS sequence"/>
</dbReference>
<dbReference type="GO" id="GO:0009002">
    <property type="term" value="F:serine-type D-Ala-D-Ala carboxypeptidase activity"/>
    <property type="evidence" value="ECO:0007669"/>
    <property type="project" value="UniProtKB-EC"/>
</dbReference>
<proteinExistence type="inferred from homology"/>